<proteinExistence type="predicted"/>
<dbReference type="PROSITE" id="PS51257">
    <property type="entry name" value="PROKAR_LIPOPROTEIN"/>
    <property type="match status" value="1"/>
</dbReference>
<evidence type="ECO:0000256" key="2">
    <source>
        <dbReference type="SAM" id="SignalP"/>
    </source>
</evidence>
<dbReference type="PANTHER" id="PTHR47572:SF4">
    <property type="entry name" value="LACTONASE DRP35"/>
    <property type="match status" value="1"/>
</dbReference>
<evidence type="ECO:0000256" key="1">
    <source>
        <dbReference type="ARBA" id="ARBA00022801"/>
    </source>
</evidence>
<dbReference type="InterPro" id="IPR051262">
    <property type="entry name" value="SMP-30/CGR1_Lactonase"/>
</dbReference>
<dbReference type="Proteomes" id="UP000218767">
    <property type="component" value="Unassembled WGS sequence"/>
</dbReference>
<dbReference type="PANTHER" id="PTHR47572">
    <property type="entry name" value="LIPOPROTEIN-RELATED"/>
    <property type="match status" value="1"/>
</dbReference>
<dbReference type="EMBL" id="NVUL01000059">
    <property type="protein sequence ID" value="PCI76300.1"/>
    <property type="molecule type" value="Genomic_DNA"/>
</dbReference>
<evidence type="ECO:0000259" key="3">
    <source>
        <dbReference type="Pfam" id="PF08450"/>
    </source>
</evidence>
<dbReference type="Pfam" id="PF08450">
    <property type="entry name" value="SGL"/>
    <property type="match status" value="1"/>
</dbReference>
<dbReference type="Gene3D" id="2.120.10.30">
    <property type="entry name" value="TolB, C-terminal domain"/>
    <property type="match status" value="1"/>
</dbReference>
<gene>
    <name evidence="4" type="ORF">COB20_10985</name>
</gene>
<keyword evidence="2" id="KW-0732">Signal</keyword>
<dbReference type="SUPFAM" id="SSF63829">
    <property type="entry name" value="Calcium-dependent phosphotriesterase"/>
    <property type="match status" value="1"/>
</dbReference>
<protein>
    <submittedName>
        <fullName evidence="4">Gluconolactonase</fullName>
    </submittedName>
</protein>
<dbReference type="GO" id="GO:0016787">
    <property type="term" value="F:hydrolase activity"/>
    <property type="evidence" value="ECO:0007669"/>
    <property type="project" value="UniProtKB-KW"/>
</dbReference>
<evidence type="ECO:0000313" key="5">
    <source>
        <dbReference type="Proteomes" id="UP000218767"/>
    </source>
</evidence>
<accession>A0A2A4X190</accession>
<dbReference type="InterPro" id="IPR013658">
    <property type="entry name" value="SGL"/>
</dbReference>
<comment type="caution">
    <text evidence="4">The sequence shown here is derived from an EMBL/GenBank/DDBJ whole genome shotgun (WGS) entry which is preliminary data.</text>
</comment>
<evidence type="ECO:0000313" key="4">
    <source>
        <dbReference type="EMBL" id="PCI76300.1"/>
    </source>
</evidence>
<sequence>MKRLTLWMTIVLLPLISACGQLSAERSVSVAATVAFTEGPTVAEDGTVYFTDLYSNRIMRRSPEGAVSVFRQPSHRANGLIFDSEWRLLACEGGDGDTVLPRVTRTNMDTGEIEVIADEYNGKQLHQPNDLTFDALGRIYFTDRPGPNPRPEQTGVHGVYRIDLDGTIERILTEPEVMRPNGIIISPDDATLYVIETEQAEGGPRLIRAYDLSAEGRVSNSRVFHDFYPGRSGDGMTIDSEGNLYVAAGLNNLRGTSETLATVAGIHVFSPSGELLEHIPIPEDTITNAAFGGPDLRTLYITAGKTLFSVRTDIEGTRR</sequence>
<name>A0A2A4X190_9GAMM</name>
<dbReference type="InterPro" id="IPR011042">
    <property type="entry name" value="6-blade_b-propeller_TolB-like"/>
</dbReference>
<feature type="domain" description="SMP-30/Gluconolactonase/LRE-like region" evidence="3">
    <location>
        <begin position="36"/>
        <end position="303"/>
    </location>
</feature>
<organism evidence="4 5">
    <name type="scientific">SAR86 cluster bacterium</name>
    <dbReference type="NCBI Taxonomy" id="2030880"/>
    <lineage>
        <taxon>Bacteria</taxon>
        <taxon>Pseudomonadati</taxon>
        <taxon>Pseudomonadota</taxon>
        <taxon>Gammaproteobacteria</taxon>
        <taxon>SAR86 cluster</taxon>
    </lineage>
</organism>
<reference evidence="5" key="1">
    <citation type="submission" date="2017-08" db="EMBL/GenBank/DDBJ databases">
        <title>A dynamic microbial community with high functional redundancy inhabits the cold, oxic subseafloor aquifer.</title>
        <authorList>
            <person name="Tully B.J."/>
            <person name="Wheat C.G."/>
            <person name="Glazer B.T."/>
            <person name="Huber J.A."/>
        </authorList>
    </citation>
    <scope>NUCLEOTIDE SEQUENCE [LARGE SCALE GENOMIC DNA]</scope>
</reference>
<feature type="chain" id="PRO_5012630542" evidence="2">
    <location>
        <begin position="25"/>
        <end position="319"/>
    </location>
</feature>
<keyword evidence="1" id="KW-0378">Hydrolase</keyword>
<feature type="signal peptide" evidence="2">
    <location>
        <begin position="1"/>
        <end position="24"/>
    </location>
</feature>
<dbReference type="AlphaFoldDB" id="A0A2A4X190"/>